<keyword evidence="2" id="KW-1185">Reference proteome</keyword>
<gene>
    <name evidence="1" type="ORF">AYR53_11030</name>
</gene>
<dbReference type="STRING" id="375175.AYR53_11030"/>
<sequence>MTKQKLSWPFRIDRNIRDFNKSRFFCKKVNKTEPLIHYLQYILAIYELYLRSKHYEILIFLNVLNKLCKGGNRPFKEQAGGW</sequence>
<dbReference type="EMBL" id="CP014873">
    <property type="protein sequence ID" value="ANK63252.1"/>
    <property type="molecule type" value="Genomic_DNA"/>
</dbReference>
<dbReference type="AlphaFoldDB" id="A0A192H4W1"/>
<proteinExistence type="predicted"/>
<reference evidence="1 2" key="1">
    <citation type="submission" date="2016-03" db="EMBL/GenBank/DDBJ databases">
        <title>Pediococcus and Lactobacillus from brewery environment - whole genome sequencing and assembly.</title>
        <authorList>
            <person name="Behr J."/>
            <person name="Geissler A.J."/>
            <person name="Vogel R.F."/>
        </authorList>
    </citation>
    <scope>NUCLEOTIDE SEQUENCE [LARGE SCALE GENOMIC DNA]</scope>
    <source>
        <strain evidence="1 2">TMW 1.1989</strain>
    </source>
</reference>
<dbReference type="Proteomes" id="UP000078582">
    <property type="component" value="Chromosome"/>
</dbReference>
<name>A0A192H4W1_9LACO</name>
<accession>A0A192H4W1</accession>
<dbReference type="KEGG" id="lbt:AYR52_06360"/>
<evidence type="ECO:0000313" key="2">
    <source>
        <dbReference type="Proteomes" id="UP000078582"/>
    </source>
</evidence>
<organism evidence="1 2">
    <name type="scientific">Loigolactobacillus backii</name>
    <dbReference type="NCBI Taxonomy" id="375175"/>
    <lineage>
        <taxon>Bacteria</taxon>
        <taxon>Bacillati</taxon>
        <taxon>Bacillota</taxon>
        <taxon>Bacilli</taxon>
        <taxon>Lactobacillales</taxon>
        <taxon>Lactobacillaceae</taxon>
        <taxon>Loigolactobacillus</taxon>
    </lineage>
</organism>
<evidence type="ECO:0000313" key="1">
    <source>
        <dbReference type="EMBL" id="ANK63252.1"/>
    </source>
</evidence>
<protein>
    <submittedName>
        <fullName evidence="1">Uncharacterized protein</fullName>
    </submittedName>
</protein>